<feature type="disulfide bond" evidence="1">
    <location>
        <begin position="776"/>
        <end position="785"/>
    </location>
</feature>
<keyword evidence="1" id="KW-0245">EGF-like domain</keyword>
<keyword evidence="3" id="KW-1133">Transmembrane helix</keyword>
<evidence type="ECO:0000256" key="1">
    <source>
        <dbReference type="PROSITE-ProRule" id="PRU00076"/>
    </source>
</evidence>
<keyword evidence="3" id="KW-0812">Transmembrane</keyword>
<evidence type="ECO:0000313" key="6">
    <source>
        <dbReference type="EMBL" id="OAO17175.1"/>
    </source>
</evidence>
<gene>
    <name evidence="6" type="ORF">AV274_1114</name>
</gene>
<protein>
    <submittedName>
        <fullName evidence="6">Protein kinase</fullName>
    </submittedName>
</protein>
<dbReference type="EMBL" id="LXWW01000044">
    <property type="protein sequence ID" value="OAO17175.1"/>
    <property type="molecule type" value="Genomic_DNA"/>
</dbReference>
<evidence type="ECO:0000256" key="2">
    <source>
        <dbReference type="SAM" id="MobiDB-lite"/>
    </source>
</evidence>
<evidence type="ECO:0000259" key="5">
    <source>
        <dbReference type="PROSITE" id="PS50026"/>
    </source>
</evidence>
<dbReference type="SMART" id="SM00181">
    <property type="entry name" value="EGF"/>
    <property type="match status" value="4"/>
</dbReference>
<dbReference type="AlphaFoldDB" id="A0A196SJF3"/>
<feature type="domain" description="EGF-like" evidence="5">
    <location>
        <begin position="790"/>
        <end position="824"/>
    </location>
</feature>
<proteinExistence type="predicted"/>
<dbReference type="PANTHER" id="PTHR24035:SF109">
    <property type="entry name" value="PROTEIN DRAPER"/>
    <property type="match status" value="1"/>
</dbReference>
<keyword evidence="7" id="KW-1185">Reference proteome</keyword>
<comment type="caution">
    <text evidence="1">Lacks conserved residue(s) required for the propagation of feature annotation.</text>
</comment>
<keyword evidence="1" id="KW-1015">Disulfide bond</keyword>
<keyword evidence="4" id="KW-0732">Signal</keyword>
<sequence>MRKLLFILLLSVVLADDSDFFEFLSNGEMIKNVPVNGTIPKGESVSYTSKAGNWEYVTFGIQVTGPSDKQFQQIATAKITCDSHTIEFPLESYVPSTRNEDVDCKGKDTVITITNGLTKDIKFWAIVAGIDDIMYDVPDNSFYSNVLPGHASTEFNSYRVYIGKDESGSGAVDFVNVTCIYDAFSKSTVQAFFSDGPRPVPRRSKMLNNAGEGLLWTTLSKNDQLFCQDCYLYLHVKVDKAGNEPVFYRMQWNVDRDIVRLQNNEMFEGTVISDNHGQHFVIDLSKMEYDTNIYIGTRKLDNPDDTLTFDVSLTSFDDGEWDTCKTVENGGVGLKEWGIGRMDPCWRLGAVYYVRAWTANQVTKPQKFSIVFRLARVQGTYLYKGKTTHYQTREELPSIAYYKISIPKEEFVDYQSLTVSMSNIFYTSTGSFWYGFDVFYGKEADSILPINPQDPGTYSYTANVNYQNTRSFMLTEDQEGWCTDCTFVFAVRSMKETTWAITAELGYVPFLLQPNEHRSGTLHPYTAGTEMYFYHHQSEYRPVEVAVRKVNEKSPNVVMYIATYPHPDKENHQWVDTTDADGRADITIEEGYPWYCTDCFYYVSVFFMDSEAEQDNTAIEIEYNCPDSVCKVCKNGFDPSTDCKECLPGFYGKDCKACKNCNHGTCDSGISGTGKCICNEGWGPEEVCTSCLEGFWGDQCQKCPSCHSHGKCNDGLKGDGTCTCEGNWDSRVNCDDCKDGFFGLSCEGQCPATTNGVCDNNGDCNDKRTGDGHCVCNAGMVGINCDTKLEDDKCKPHCIEGHGACDETQGKCQCWGDYNGSDCKYEKKNMWITLLIASTVILLIVLAIVMISRLAHHTPRRNRKEKKPLVADAENGYKSMD</sequence>
<feature type="transmembrane region" description="Helical" evidence="3">
    <location>
        <begin position="830"/>
        <end position="855"/>
    </location>
</feature>
<evidence type="ECO:0000256" key="4">
    <source>
        <dbReference type="SAM" id="SignalP"/>
    </source>
</evidence>
<feature type="region of interest" description="Disordered" evidence="2">
    <location>
        <begin position="861"/>
        <end position="881"/>
    </location>
</feature>
<evidence type="ECO:0000256" key="3">
    <source>
        <dbReference type="SAM" id="Phobius"/>
    </source>
</evidence>
<dbReference type="PROSITE" id="PS50026">
    <property type="entry name" value="EGF_3"/>
    <property type="match status" value="2"/>
</dbReference>
<accession>A0A196SJF3</accession>
<feature type="signal peptide" evidence="4">
    <location>
        <begin position="1"/>
        <end position="15"/>
    </location>
</feature>
<dbReference type="InterPro" id="IPR052108">
    <property type="entry name" value="MEGF/SIB"/>
</dbReference>
<dbReference type="STRING" id="478820.A0A196SJF3"/>
<dbReference type="Gene3D" id="2.170.300.10">
    <property type="entry name" value="Tie2 ligand-binding domain superfamily"/>
    <property type="match status" value="1"/>
</dbReference>
<comment type="caution">
    <text evidence="6">The sequence shown here is derived from an EMBL/GenBank/DDBJ whole genome shotgun (WGS) entry which is preliminary data.</text>
</comment>
<dbReference type="PROSITE" id="PS00022">
    <property type="entry name" value="EGF_1"/>
    <property type="match status" value="2"/>
</dbReference>
<name>A0A196SJF3_BLAHN</name>
<dbReference type="Proteomes" id="UP000078348">
    <property type="component" value="Unassembled WGS sequence"/>
</dbReference>
<dbReference type="InterPro" id="IPR000742">
    <property type="entry name" value="EGF"/>
</dbReference>
<evidence type="ECO:0000313" key="7">
    <source>
        <dbReference type="Proteomes" id="UP000078348"/>
    </source>
</evidence>
<dbReference type="GO" id="GO:0016301">
    <property type="term" value="F:kinase activity"/>
    <property type="evidence" value="ECO:0007669"/>
    <property type="project" value="UniProtKB-KW"/>
</dbReference>
<feature type="chain" id="PRO_5012384836" evidence="4">
    <location>
        <begin position="16"/>
        <end position="881"/>
    </location>
</feature>
<feature type="domain" description="EGF-like" evidence="5">
    <location>
        <begin position="747"/>
        <end position="786"/>
    </location>
</feature>
<reference evidence="6 7" key="1">
    <citation type="submission" date="2016-05" db="EMBL/GenBank/DDBJ databases">
        <title>Nuclear genome of Blastocystis sp. subtype 1 NandII.</title>
        <authorList>
            <person name="Gentekaki E."/>
            <person name="Curtis B."/>
            <person name="Stairs C."/>
            <person name="Eme L."/>
            <person name="Herman E."/>
            <person name="Klimes V."/>
            <person name="Arias M.C."/>
            <person name="Elias M."/>
            <person name="Hilliou F."/>
            <person name="Klute M."/>
            <person name="Malik S.-B."/>
            <person name="Pightling A."/>
            <person name="Rachubinski R."/>
            <person name="Salas D."/>
            <person name="Schlacht A."/>
            <person name="Suga H."/>
            <person name="Archibald J."/>
            <person name="Ball S.G."/>
            <person name="Clark G."/>
            <person name="Dacks J."/>
            <person name="Van Der Giezen M."/>
            <person name="Tsaousis A."/>
            <person name="Roger A."/>
        </authorList>
    </citation>
    <scope>NUCLEOTIDE SEQUENCE [LARGE SCALE GENOMIC DNA]</scope>
    <source>
        <strain evidence="7">ATCC 50177 / NandII</strain>
    </source>
</reference>
<organism evidence="6 7">
    <name type="scientific">Blastocystis sp. subtype 1 (strain ATCC 50177 / NandII)</name>
    <dbReference type="NCBI Taxonomy" id="478820"/>
    <lineage>
        <taxon>Eukaryota</taxon>
        <taxon>Sar</taxon>
        <taxon>Stramenopiles</taxon>
        <taxon>Bigyra</taxon>
        <taxon>Opalozoa</taxon>
        <taxon>Opalinata</taxon>
        <taxon>Blastocystidae</taxon>
        <taxon>Blastocystis</taxon>
    </lineage>
</organism>
<dbReference type="PANTHER" id="PTHR24035">
    <property type="entry name" value="MULTIPLE EPIDERMAL GROWTH FACTOR-LIKE DOMAINS PROTEIN"/>
    <property type="match status" value="1"/>
</dbReference>
<dbReference type="OrthoDB" id="4062651at2759"/>
<keyword evidence="3" id="KW-0472">Membrane</keyword>
<keyword evidence="6" id="KW-0418">Kinase</keyword>
<feature type="disulfide bond" evidence="1">
    <location>
        <begin position="814"/>
        <end position="823"/>
    </location>
</feature>
<keyword evidence="6" id="KW-0808">Transferase</keyword>